<name>A0A9P9JIT6_9HYPO</name>
<feature type="non-terminal residue" evidence="2">
    <location>
        <position position="1"/>
    </location>
</feature>
<organism evidence="2 3">
    <name type="scientific">Dactylonectria macrodidyma</name>
    <dbReference type="NCBI Taxonomy" id="307937"/>
    <lineage>
        <taxon>Eukaryota</taxon>
        <taxon>Fungi</taxon>
        <taxon>Dikarya</taxon>
        <taxon>Ascomycota</taxon>
        <taxon>Pezizomycotina</taxon>
        <taxon>Sordariomycetes</taxon>
        <taxon>Hypocreomycetidae</taxon>
        <taxon>Hypocreales</taxon>
        <taxon>Nectriaceae</taxon>
        <taxon>Dactylonectria</taxon>
    </lineage>
</organism>
<reference evidence="2" key="1">
    <citation type="journal article" date="2021" name="Nat. Commun.">
        <title>Genetic determinants of endophytism in the Arabidopsis root mycobiome.</title>
        <authorList>
            <person name="Mesny F."/>
            <person name="Miyauchi S."/>
            <person name="Thiergart T."/>
            <person name="Pickel B."/>
            <person name="Atanasova L."/>
            <person name="Karlsson M."/>
            <person name="Huettel B."/>
            <person name="Barry K.W."/>
            <person name="Haridas S."/>
            <person name="Chen C."/>
            <person name="Bauer D."/>
            <person name="Andreopoulos W."/>
            <person name="Pangilinan J."/>
            <person name="LaButti K."/>
            <person name="Riley R."/>
            <person name="Lipzen A."/>
            <person name="Clum A."/>
            <person name="Drula E."/>
            <person name="Henrissat B."/>
            <person name="Kohler A."/>
            <person name="Grigoriev I.V."/>
            <person name="Martin F.M."/>
            <person name="Hacquard S."/>
        </authorList>
    </citation>
    <scope>NUCLEOTIDE SEQUENCE</scope>
    <source>
        <strain evidence="2">MPI-CAGE-AT-0147</strain>
    </source>
</reference>
<sequence>DLPGVIKEKHQLMDVINGYLHIQYQELPSVEDVIESLRNCCTTHFACHGFTDRLDPSKSGLMLQSRGEQDRLTVHTVSELSLKNAQIAYLSACSTAENRSTRLSDEVIY</sequence>
<feature type="domain" description="CHAT" evidence="1">
    <location>
        <begin position="1"/>
        <end position="101"/>
    </location>
</feature>
<comment type="caution">
    <text evidence="2">The sequence shown here is derived from an EMBL/GenBank/DDBJ whole genome shotgun (WGS) entry which is preliminary data.</text>
</comment>
<dbReference type="Proteomes" id="UP000738349">
    <property type="component" value="Unassembled WGS sequence"/>
</dbReference>
<gene>
    <name evidence="2" type="ORF">EDB81DRAFT_617713</name>
</gene>
<keyword evidence="3" id="KW-1185">Reference proteome</keyword>
<evidence type="ECO:0000313" key="3">
    <source>
        <dbReference type="Proteomes" id="UP000738349"/>
    </source>
</evidence>
<evidence type="ECO:0000313" key="2">
    <source>
        <dbReference type="EMBL" id="KAH7175931.1"/>
    </source>
</evidence>
<protein>
    <recommendedName>
        <fullName evidence="1">CHAT domain-containing protein</fullName>
    </recommendedName>
</protein>
<dbReference type="OrthoDB" id="9991317at2759"/>
<dbReference type="Pfam" id="PF12770">
    <property type="entry name" value="CHAT"/>
    <property type="match status" value="1"/>
</dbReference>
<evidence type="ECO:0000259" key="1">
    <source>
        <dbReference type="Pfam" id="PF12770"/>
    </source>
</evidence>
<dbReference type="EMBL" id="JAGMUV010000001">
    <property type="protein sequence ID" value="KAH7175931.1"/>
    <property type="molecule type" value="Genomic_DNA"/>
</dbReference>
<feature type="non-terminal residue" evidence="2">
    <location>
        <position position="109"/>
    </location>
</feature>
<dbReference type="AlphaFoldDB" id="A0A9P9JIT6"/>
<proteinExistence type="predicted"/>
<dbReference type="InterPro" id="IPR024983">
    <property type="entry name" value="CHAT_dom"/>
</dbReference>
<accession>A0A9P9JIT6</accession>